<dbReference type="PROSITE" id="PS51318">
    <property type="entry name" value="TAT"/>
    <property type="match status" value="1"/>
</dbReference>
<dbReference type="InterPro" id="IPR023365">
    <property type="entry name" value="Sortase_dom-sf"/>
</dbReference>
<evidence type="ECO:0000313" key="2">
    <source>
        <dbReference type="EMBL" id="GAA3668836.1"/>
    </source>
</evidence>
<sequence length="192" mass="20076">MPVEHFRNALPRRIVLLLSAVVLAFAGSGVLAMPASASVAAVPTRILIPAIGVNAPVGQVGLQRSGAIEVPPLSPRNLTGWYKYGPPPGEAGPAVIVGHVGTRRGPSVFARLRELRPGHTITIERSAGGPVTFTVDHSEQVPKSRFPTGRVYGDVPFAALRLITCAGVYSRKTGSHTDNLIVYATAGSQGNS</sequence>
<name>A0ABP7BTQ5_9ACTN</name>
<dbReference type="NCBIfam" id="NF033748">
    <property type="entry name" value="class_F_sortase"/>
    <property type="match status" value="1"/>
</dbReference>
<dbReference type="Pfam" id="PF04203">
    <property type="entry name" value="Sortase"/>
    <property type="match status" value="1"/>
</dbReference>
<evidence type="ECO:0000256" key="1">
    <source>
        <dbReference type="ARBA" id="ARBA00022801"/>
    </source>
</evidence>
<dbReference type="EMBL" id="BAAAZP010000073">
    <property type="protein sequence ID" value="GAA3668836.1"/>
    <property type="molecule type" value="Genomic_DNA"/>
</dbReference>
<dbReference type="InterPro" id="IPR042001">
    <property type="entry name" value="Sortase_F"/>
</dbReference>
<dbReference type="InterPro" id="IPR005754">
    <property type="entry name" value="Sortase"/>
</dbReference>
<reference evidence="3" key="1">
    <citation type="journal article" date="2019" name="Int. J. Syst. Evol. Microbiol.">
        <title>The Global Catalogue of Microorganisms (GCM) 10K type strain sequencing project: providing services to taxonomists for standard genome sequencing and annotation.</title>
        <authorList>
            <consortium name="The Broad Institute Genomics Platform"/>
            <consortium name="The Broad Institute Genome Sequencing Center for Infectious Disease"/>
            <person name="Wu L."/>
            <person name="Ma J."/>
        </authorList>
    </citation>
    <scope>NUCLEOTIDE SEQUENCE [LARGE SCALE GENOMIC DNA]</scope>
    <source>
        <strain evidence="3">JCM 16904</strain>
    </source>
</reference>
<keyword evidence="3" id="KW-1185">Reference proteome</keyword>
<dbReference type="Gene3D" id="2.40.260.10">
    <property type="entry name" value="Sortase"/>
    <property type="match status" value="1"/>
</dbReference>
<protein>
    <recommendedName>
        <fullName evidence="4">Sortase family protein</fullName>
    </recommendedName>
</protein>
<keyword evidence="1" id="KW-0378">Hydrolase</keyword>
<gene>
    <name evidence="2" type="ORF">GCM10022224_036210</name>
</gene>
<evidence type="ECO:0000313" key="3">
    <source>
        <dbReference type="Proteomes" id="UP001500902"/>
    </source>
</evidence>
<dbReference type="RefSeq" id="WP_344878624.1">
    <property type="nucleotide sequence ID" value="NZ_BAAAZP010000073.1"/>
</dbReference>
<comment type="caution">
    <text evidence="2">The sequence shown here is derived from an EMBL/GenBank/DDBJ whole genome shotgun (WGS) entry which is preliminary data.</text>
</comment>
<dbReference type="CDD" id="cd05829">
    <property type="entry name" value="Sortase_F"/>
    <property type="match status" value="1"/>
</dbReference>
<evidence type="ECO:0008006" key="4">
    <source>
        <dbReference type="Google" id="ProtNLM"/>
    </source>
</evidence>
<dbReference type="SUPFAM" id="SSF63817">
    <property type="entry name" value="Sortase"/>
    <property type="match status" value="1"/>
</dbReference>
<organism evidence="2 3">
    <name type="scientific">Nonomuraea antimicrobica</name>
    <dbReference type="NCBI Taxonomy" id="561173"/>
    <lineage>
        <taxon>Bacteria</taxon>
        <taxon>Bacillati</taxon>
        <taxon>Actinomycetota</taxon>
        <taxon>Actinomycetes</taxon>
        <taxon>Streptosporangiales</taxon>
        <taxon>Streptosporangiaceae</taxon>
        <taxon>Nonomuraea</taxon>
    </lineage>
</organism>
<dbReference type="Proteomes" id="UP001500902">
    <property type="component" value="Unassembled WGS sequence"/>
</dbReference>
<dbReference type="InterPro" id="IPR006311">
    <property type="entry name" value="TAT_signal"/>
</dbReference>
<accession>A0ABP7BTQ5</accession>
<proteinExistence type="predicted"/>